<name>A0A175YF33_DAUCS</name>
<dbReference type="Gramene" id="KZM82274">
    <property type="protein sequence ID" value="KZM82274"/>
    <property type="gene ID" value="DCAR_029842"/>
</dbReference>
<dbReference type="AlphaFoldDB" id="A0A175YF33"/>
<protein>
    <recommendedName>
        <fullName evidence="6">TF-B3 domain-containing protein</fullName>
    </recommendedName>
</protein>
<evidence type="ECO:0000259" key="6">
    <source>
        <dbReference type="PROSITE" id="PS50863"/>
    </source>
</evidence>
<dbReference type="InterPro" id="IPR015300">
    <property type="entry name" value="DNA-bd_pseudobarrel_sf"/>
</dbReference>
<dbReference type="PANTHER" id="PTHR31920">
    <property type="entry name" value="B3 DOMAIN-CONTAINING"/>
    <property type="match status" value="1"/>
</dbReference>
<gene>
    <name evidence="7" type="ORF">DCAR_029842</name>
    <name evidence="8" type="ORF">DCAR_0934491</name>
</gene>
<evidence type="ECO:0000256" key="2">
    <source>
        <dbReference type="ARBA" id="ARBA00023015"/>
    </source>
</evidence>
<organism evidence="7">
    <name type="scientific">Daucus carota subsp. sativus</name>
    <name type="common">Carrot</name>
    <dbReference type="NCBI Taxonomy" id="79200"/>
    <lineage>
        <taxon>Eukaryota</taxon>
        <taxon>Viridiplantae</taxon>
        <taxon>Streptophyta</taxon>
        <taxon>Embryophyta</taxon>
        <taxon>Tracheophyta</taxon>
        <taxon>Spermatophyta</taxon>
        <taxon>Magnoliopsida</taxon>
        <taxon>eudicotyledons</taxon>
        <taxon>Gunneridae</taxon>
        <taxon>Pentapetalae</taxon>
        <taxon>asterids</taxon>
        <taxon>campanulids</taxon>
        <taxon>Apiales</taxon>
        <taxon>Apiaceae</taxon>
        <taxon>Apioideae</taxon>
        <taxon>Scandiceae</taxon>
        <taxon>Daucinae</taxon>
        <taxon>Daucus</taxon>
        <taxon>Daucus sect. Daucus</taxon>
    </lineage>
</organism>
<evidence type="ECO:0000256" key="4">
    <source>
        <dbReference type="ARBA" id="ARBA00023163"/>
    </source>
</evidence>
<keyword evidence="9" id="KW-1185">Reference proteome</keyword>
<feature type="domain" description="TF-B3" evidence="6">
    <location>
        <begin position="128"/>
        <end position="225"/>
    </location>
</feature>
<evidence type="ECO:0000313" key="8">
    <source>
        <dbReference type="EMBL" id="WOH14961.1"/>
    </source>
</evidence>
<keyword evidence="4" id="KW-0804">Transcription</keyword>
<dbReference type="Pfam" id="PF02362">
    <property type="entry name" value="B3"/>
    <property type="match status" value="1"/>
</dbReference>
<reference evidence="7" key="1">
    <citation type="journal article" date="2016" name="Nat. Genet.">
        <title>A high-quality carrot genome assembly provides new insights into carotenoid accumulation and asterid genome evolution.</title>
        <authorList>
            <person name="Iorizzo M."/>
            <person name="Ellison S."/>
            <person name="Senalik D."/>
            <person name="Zeng P."/>
            <person name="Satapoomin P."/>
            <person name="Huang J."/>
            <person name="Bowman M."/>
            <person name="Iovene M."/>
            <person name="Sanseverino W."/>
            <person name="Cavagnaro P."/>
            <person name="Yildiz M."/>
            <person name="Macko-Podgorni A."/>
            <person name="Moranska E."/>
            <person name="Grzebelus E."/>
            <person name="Grzebelus D."/>
            <person name="Ashrafi H."/>
            <person name="Zheng Z."/>
            <person name="Cheng S."/>
            <person name="Spooner D."/>
            <person name="Van Deynze A."/>
            <person name="Simon P."/>
        </authorList>
    </citation>
    <scope>NUCLEOTIDE SEQUENCE [LARGE SCALE GENOMIC DNA]</scope>
    <source>
        <tissue evidence="7">Leaf</tissue>
    </source>
</reference>
<evidence type="ECO:0000256" key="1">
    <source>
        <dbReference type="ARBA" id="ARBA00004123"/>
    </source>
</evidence>
<dbReference type="EMBL" id="CP093351">
    <property type="protein sequence ID" value="WOH14961.1"/>
    <property type="molecule type" value="Genomic_DNA"/>
</dbReference>
<evidence type="ECO:0000313" key="7">
    <source>
        <dbReference type="EMBL" id="KZM82274.1"/>
    </source>
</evidence>
<reference evidence="8" key="2">
    <citation type="submission" date="2022-03" db="EMBL/GenBank/DDBJ databases">
        <title>Draft title - Genomic analysis of global carrot germplasm unveils the trajectory of domestication and the origin of high carotenoid orange carrot.</title>
        <authorList>
            <person name="Iorizzo M."/>
            <person name="Ellison S."/>
            <person name="Senalik D."/>
            <person name="Macko-Podgorni A."/>
            <person name="Grzebelus D."/>
            <person name="Bostan H."/>
            <person name="Rolling W."/>
            <person name="Curaba J."/>
            <person name="Simon P."/>
        </authorList>
    </citation>
    <scope>NUCLEOTIDE SEQUENCE</scope>
    <source>
        <tissue evidence="8">Leaf</tissue>
    </source>
</reference>
<dbReference type="GO" id="GO:0005634">
    <property type="term" value="C:nucleus"/>
    <property type="evidence" value="ECO:0007669"/>
    <property type="project" value="UniProtKB-SubCell"/>
</dbReference>
<dbReference type="GO" id="GO:0003677">
    <property type="term" value="F:DNA binding"/>
    <property type="evidence" value="ECO:0007669"/>
    <property type="project" value="UniProtKB-KW"/>
</dbReference>
<evidence type="ECO:0000256" key="5">
    <source>
        <dbReference type="ARBA" id="ARBA00023242"/>
    </source>
</evidence>
<dbReference type="EMBL" id="LNRQ01000009">
    <property type="protein sequence ID" value="KZM82274.1"/>
    <property type="molecule type" value="Genomic_DNA"/>
</dbReference>
<dbReference type="PANTHER" id="PTHR31920:SF132">
    <property type="entry name" value="TF-B3 DOMAIN-CONTAINING PROTEIN"/>
    <property type="match status" value="1"/>
</dbReference>
<dbReference type="SUPFAM" id="SSF101936">
    <property type="entry name" value="DNA-binding pseudobarrel domain"/>
    <property type="match status" value="2"/>
</dbReference>
<dbReference type="InterPro" id="IPR003340">
    <property type="entry name" value="B3_DNA-bd"/>
</dbReference>
<keyword evidence="3" id="KW-0238">DNA-binding</keyword>
<evidence type="ECO:0000313" key="9">
    <source>
        <dbReference type="Proteomes" id="UP000077755"/>
    </source>
</evidence>
<dbReference type="CDD" id="cd10017">
    <property type="entry name" value="B3_DNA"/>
    <property type="match status" value="1"/>
</dbReference>
<dbReference type="PROSITE" id="PS50863">
    <property type="entry name" value="B3"/>
    <property type="match status" value="1"/>
</dbReference>
<evidence type="ECO:0000256" key="3">
    <source>
        <dbReference type="ARBA" id="ARBA00023125"/>
    </source>
</evidence>
<sequence>MDYATFVPDFFKYITPDDCSSNDLFLPEKFCDMQQDNLKENCILTIRNGYKMHVPYDRNNRKFGEMGALFRDFGLAGGEVLIFELVDGRNFNLYIVGEDGNEIDYSAIPQSCQASSSCGVSTYSTGWKFVKFITNAHPTDDEVTIPVEFKSLTDQWKKKDIIMVYKGRFSWKLEIKKAREGNRTSIKGGFIQFRNALQLDVGDCCFFRWINESYNEFRVEIVKAAFIAHAE</sequence>
<dbReference type="Proteomes" id="UP000077755">
    <property type="component" value="Chromosome 9"/>
</dbReference>
<dbReference type="Gene3D" id="2.40.330.10">
    <property type="entry name" value="DNA-binding pseudobarrel domain"/>
    <property type="match status" value="2"/>
</dbReference>
<keyword evidence="5" id="KW-0539">Nucleus</keyword>
<dbReference type="InterPro" id="IPR050655">
    <property type="entry name" value="Plant_B3_domain"/>
</dbReference>
<keyword evidence="2" id="KW-0805">Transcription regulation</keyword>
<accession>A0A175YF33</accession>
<dbReference type="SMART" id="SM01019">
    <property type="entry name" value="B3"/>
    <property type="match status" value="2"/>
</dbReference>
<comment type="subcellular location">
    <subcellularLocation>
        <location evidence="1">Nucleus</location>
    </subcellularLocation>
</comment>
<proteinExistence type="predicted"/>